<protein>
    <submittedName>
        <fullName evidence="7">Ribonuclease BN, putative</fullName>
    </submittedName>
</protein>
<feature type="transmembrane region" description="Helical" evidence="6">
    <location>
        <begin position="148"/>
        <end position="174"/>
    </location>
</feature>
<name>A0A291P853_9GAMM</name>
<evidence type="ECO:0000256" key="2">
    <source>
        <dbReference type="ARBA" id="ARBA00022475"/>
    </source>
</evidence>
<evidence type="ECO:0000256" key="1">
    <source>
        <dbReference type="ARBA" id="ARBA00004651"/>
    </source>
</evidence>
<comment type="subcellular location">
    <subcellularLocation>
        <location evidence="1">Cell membrane</location>
        <topology evidence="1">Multi-pass membrane protein</topology>
    </subcellularLocation>
</comment>
<dbReference type="AlphaFoldDB" id="A0A291P853"/>
<dbReference type="PANTHER" id="PTHR30213">
    <property type="entry name" value="INNER MEMBRANE PROTEIN YHJD"/>
    <property type="match status" value="1"/>
</dbReference>
<feature type="transmembrane region" description="Helical" evidence="6">
    <location>
        <begin position="230"/>
        <end position="253"/>
    </location>
</feature>
<dbReference type="KEGG" id="hbe:BEI_2060"/>
<keyword evidence="2" id="KW-1003">Cell membrane</keyword>
<organism evidence="7 8">
    <name type="scientific">Halomonas beimenensis</name>
    <dbReference type="NCBI Taxonomy" id="475662"/>
    <lineage>
        <taxon>Bacteria</taxon>
        <taxon>Pseudomonadati</taxon>
        <taxon>Pseudomonadota</taxon>
        <taxon>Gammaproteobacteria</taxon>
        <taxon>Oceanospirillales</taxon>
        <taxon>Halomonadaceae</taxon>
        <taxon>Halomonas</taxon>
    </lineage>
</organism>
<keyword evidence="4 6" id="KW-1133">Transmembrane helix</keyword>
<sequence length="316" mass="34288">MPVSLQTGTPMIPPQARARHFRQTRRTLHFTWRVLGAFVRNRGILLAGGVGYNILLSIVPLFALLVVLLARVVDEQHLLAVLAIQARHLAPAHAEVLLGAVRSLLDSRDAIGILGIPVLLVFSSFAFRMLEDALAIIFHAPDIHAGRSLWVSVLMPYAFMVVLGAGLMGLTLLVSLADAVNTLWMAMLGRELPLAGLSGTALNLTSFAGVFLLFSAIYKVMPVVRVALRRAIVGGFVAALLWEGVRLLLVFYFENLSFVNAVYGSLATLIAVLLTLEAGAVILLLGAQVIAELERNARLGVPWYLDPRHEAVTHVD</sequence>
<proteinExistence type="predicted"/>
<evidence type="ECO:0000313" key="8">
    <source>
        <dbReference type="Proteomes" id="UP000219993"/>
    </source>
</evidence>
<feature type="transmembrane region" description="Helical" evidence="6">
    <location>
        <begin position="265"/>
        <end position="290"/>
    </location>
</feature>
<dbReference type="EMBL" id="CP021435">
    <property type="protein sequence ID" value="ATJ83047.1"/>
    <property type="molecule type" value="Genomic_DNA"/>
</dbReference>
<keyword evidence="8" id="KW-1185">Reference proteome</keyword>
<dbReference type="PIRSF" id="PIRSF035875">
    <property type="entry name" value="RNase_BN"/>
    <property type="match status" value="1"/>
</dbReference>
<reference evidence="7 8" key="1">
    <citation type="journal article" date="2017" name="Sci. Rep.">
        <title>Revealing the Saline Adaptation Strategies of the Halophilic Bacterium Halomonas beimenensis through High-throughput Omics and Transposon Mutagenesis Approaches.</title>
        <authorList>
            <person name="Chen Y.H."/>
            <person name="Lin S.S."/>
            <person name="Shyu Y.T."/>
        </authorList>
    </citation>
    <scope>NUCLEOTIDE SEQUENCE [LARGE SCALE GENOMIC DNA]</scope>
    <source>
        <strain evidence="7 8">NTU-111</strain>
    </source>
</reference>
<feature type="transmembrane region" description="Helical" evidence="6">
    <location>
        <begin position="110"/>
        <end position="127"/>
    </location>
</feature>
<gene>
    <name evidence="7" type="ORF">BEI_2060</name>
</gene>
<accession>A0A291P853</accession>
<dbReference type="Pfam" id="PF03631">
    <property type="entry name" value="Virul_fac_BrkB"/>
    <property type="match status" value="1"/>
</dbReference>
<evidence type="ECO:0000313" key="7">
    <source>
        <dbReference type="EMBL" id="ATJ83047.1"/>
    </source>
</evidence>
<dbReference type="Proteomes" id="UP000219993">
    <property type="component" value="Chromosome"/>
</dbReference>
<dbReference type="PANTHER" id="PTHR30213:SF0">
    <property type="entry name" value="UPF0761 MEMBRANE PROTEIN YIHY"/>
    <property type="match status" value="1"/>
</dbReference>
<feature type="transmembrane region" description="Helical" evidence="6">
    <location>
        <begin position="194"/>
        <end position="218"/>
    </location>
</feature>
<evidence type="ECO:0000256" key="5">
    <source>
        <dbReference type="ARBA" id="ARBA00023136"/>
    </source>
</evidence>
<evidence type="ECO:0000256" key="3">
    <source>
        <dbReference type="ARBA" id="ARBA00022692"/>
    </source>
</evidence>
<evidence type="ECO:0000256" key="6">
    <source>
        <dbReference type="SAM" id="Phobius"/>
    </source>
</evidence>
<keyword evidence="3 6" id="KW-0812">Transmembrane</keyword>
<evidence type="ECO:0000256" key="4">
    <source>
        <dbReference type="ARBA" id="ARBA00022989"/>
    </source>
</evidence>
<dbReference type="GO" id="GO:0005886">
    <property type="term" value="C:plasma membrane"/>
    <property type="evidence" value="ECO:0007669"/>
    <property type="project" value="UniProtKB-SubCell"/>
</dbReference>
<keyword evidence="5 6" id="KW-0472">Membrane</keyword>
<dbReference type="NCBIfam" id="TIGR00765">
    <property type="entry name" value="yihY_not_rbn"/>
    <property type="match status" value="1"/>
</dbReference>
<feature type="transmembrane region" description="Helical" evidence="6">
    <location>
        <begin position="43"/>
        <end position="70"/>
    </location>
</feature>
<dbReference type="InterPro" id="IPR017039">
    <property type="entry name" value="Virul_fac_BrkB"/>
</dbReference>